<name>A0A0J6FMB0_COCPO</name>
<dbReference type="Pfam" id="PF06320">
    <property type="entry name" value="GCN5L1"/>
    <property type="match status" value="1"/>
</dbReference>
<accession>A0A0J6FMB0</accession>
<dbReference type="GO" id="GO:0016197">
    <property type="term" value="P:endosomal transport"/>
    <property type="evidence" value="ECO:0007669"/>
    <property type="project" value="TreeGrafter"/>
</dbReference>
<protein>
    <recommendedName>
        <fullName evidence="2">Biogenesis of lysosome-related organelles complex 1 subunit 1</fullName>
    </recommendedName>
</protein>
<dbReference type="AlphaFoldDB" id="A0A0J6FMB0"/>
<dbReference type="Proteomes" id="UP000054567">
    <property type="component" value="Unassembled WGS sequence"/>
</dbReference>
<dbReference type="OrthoDB" id="20018at2759"/>
<dbReference type="InterPro" id="IPR009395">
    <property type="entry name" value="BLOC1S1"/>
</dbReference>
<proteinExistence type="inferred from homology"/>
<dbReference type="VEuPathDB" id="FungiDB:CPAG_06881"/>
<reference evidence="5" key="2">
    <citation type="journal article" date="2009" name="Genome Res.">
        <title>Comparative genomic analyses of the human fungal pathogens Coccidioides and their relatives.</title>
        <authorList>
            <person name="Sharpton T.J."/>
            <person name="Stajich J.E."/>
            <person name="Rounsley S.D."/>
            <person name="Gardner M.J."/>
            <person name="Wortman J.R."/>
            <person name="Jordar V.S."/>
            <person name="Maiti R."/>
            <person name="Kodira C.D."/>
            <person name="Neafsey D.E."/>
            <person name="Zeng Q."/>
            <person name="Hung C.-Y."/>
            <person name="McMahan C."/>
            <person name="Muszewska A."/>
            <person name="Grynberg M."/>
            <person name="Mandel M.A."/>
            <person name="Kellner E.M."/>
            <person name="Barker B.M."/>
            <person name="Galgiani J.N."/>
            <person name="Orbach M.J."/>
            <person name="Kirkland T.N."/>
            <person name="Cole G.T."/>
            <person name="Henn M.R."/>
            <person name="Birren B.W."/>
            <person name="Taylor J.W."/>
        </authorList>
    </citation>
    <scope>NUCLEOTIDE SEQUENCE [LARGE SCALE GENOMIC DNA]</scope>
    <source>
        <strain evidence="5">RMSCC 3488</strain>
    </source>
</reference>
<comment type="similarity">
    <text evidence="1">Belongs to the BLOC1S1 family.</text>
</comment>
<reference evidence="4 5" key="1">
    <citation type="submission" date="2007-06" db="EMBL/GenBank/DDBJ databases">
        <title>The Genome Sequence of Coccidioides posadasii RMSCC_3488.</title>
        <authorList>
            <consortium name="Coccidioides Genome Resources Consortium"/>
            <consortium name="The Broad Institute Genome Sequencing Platform"/>
            <person name="Henn M.R."/>
            <person name="Sykes S."/>
            <person name="Young S."/>
            <person name="Jaffe D."/>
            <person name="Berlin A."/>
            <person name="Alvarez P."/>
            <person name="Butler J."/>
            <person name="Gnerre S."/>
            <person name="Grabherr M."/>
            <person name="Mauceli E."/>
            <person name="Brockman W."/>
            <person name="Kodira C."/>
            <person name="Alvarado L."/>
            <person name="Zeng Q."/>
            <person name="Crawford M."/>
            <person name="Antoine C."/>
            <person name="Devon K."/>
            <person name="Galgiani J."/>
            <person name="Orsborn K."/>
            <person name="Lewis M.L."/>
            <person name="Nusbaum C."/>
            <person name="Galagan J."/>
            <person name="Birren B."/>
        </authorList>
    </citation>
    <scope>NUCLEOTIDE SEQUENCE [LARGE SCALE GENOMIC DNA]</scope>
    <source>
        <strain evidence="4 5">RMSCC 3488</strain>
    </source>
</reference>
<evidence type="ECO:0000256" key="3">
    <source>
        <dbReference type="SAM" id="MobiDB-lite"/>
    </source>
</evidence>
<evidence type="ECO:0000313" key="5">
    <source>
        <dbReference type="Proteomes" id="UP000054567"/>
    </source>
</evidence>
<dbReference type="EMBL" id="DS268112">
    <property type="protein sequence ID" value="KMM70570.1"/>
    <property type="molecule type" value="Genomic_DNA"/>
</dbReference>
<dbReference type="PANTHER" id="PTHR13073:SF0">
    <property type="entry name" value="BIOGENESIS OF LYSOSOME-RELATED ORGANELLES COMPLEX 1 SUBUNIT 1"/>
    <property type="match status" value="1"/>
</dbReference>
<gene>
    <name evidence="4" type="ORF">CPAG_06881</name>
</gene>
<evidence type="ECO:0000313" key="4">
    <source>
        <dbReference type="EMBL" id="KMM70570.1"/>
    </source>
</evidence>
<reference evidence="5" key="3">
    <citation type="journal article" date="2010" name="Genome Res.">
        <title>Population genomic sequencing of Coccidioides fungi reveals recent hybridization and transposon control.</title>
        <authorList>
            <person name="Neafsey D.E."/>
            <person name="Barker B.M."/>
            <person name="Sharpton T.J."/>
            <person name="Stajich J.E."/>
            <person name="Park D.J."/>
            <person name="Whiston E."/>
            <person name="Hung C.-Y."/>
            <person name="McMahan C."/>
            <person name="White J."/>
            <person name="Sykes S."/>
            <person name="Heiman D."/>
            <person name="Young S."/>
            <person name="Zeng Q."/>
            <person name="Abouelleil A."/>
            <person name="Aftuck L."/>
            <person name="Bessette D."/>
            <person name="Brown A."/>
            <person name="FitzGerald M."/>
            <person name="Lui A."/>
            <person name="Macdonald J.P."/>
            <person name="Priest M."/>
            <person name="Orbach M.J."/>
            <person name="Galgiani J.N."/>
            <person name="Kirkland T.N."/>
            <person name="Cole G.T."/>
            <person name="Birren B.W."/>
            <person name="Henn M.R."/>
            <person name="Taylor J.W."/>
            <person name="Rounsley S.D."/>
        </authorList>
    </citation>
    <scope>NUCLEOTIDE SEQUENCE [LARGE SCALE GENOMIC DNA]</scope>
    <source>
        <strain evidence="5">RMSCC 3488</strain>
    </source>
</reference>
<evidence type="ECO:0000256" key="2">
    <source>
        <dbReference type="ARBA" id="ARBA00019577"/>
    </source>
</evidence>
<dbReference type="PANTHER" id="PTHR13073">
    <property type="entry name" value="BLOC-1 COMPLEX SUBUNIT 1"/>
    <property type="match status" value="1"/>
</dbReference>
<evidence type="ECO:0000256" key="1">
    <source>
        <dbReference type="ARBA" id="ARBA00007133"/>
    </source>
</evidence>
<feature type="region of interest" description="Disordered" evidence="3">
    <location>
        <begin position="111"/>
        <end position="143"/>
    </location>
</feature>
<organism evidence="4 5">
    <name type="scientific">Coccidioides posadasii RMSCC 3488</name>
    <dbReference type="NCBI Taxonomy" id="454284"/>
    <lineage>
        <taxon>Eukaryota</taxon>
        <taxon>Fungi</taxon>
        <taxon>Dikarya</taxon>
        <taxon>Ascomycota</taxon>
        <taxon>Pezizomycotina</taxon>
        <taxon>Eurotiomycetes</taxon>
        <taxon>Eurotiomycetidae</taxon>
        <taxon>Onygenales</taxon>
        <taxon>Onygenaceae</taxon>
        <taxon>Coccidioides</taxon>
    </lineage>
</organism>
<sequence>MAADSTTHPPHSPDPTSEARTAFLASLKSVGSNLDADLRSRATTLHENASIIQKQEAELKRTTKQLAKQGNELEKLADQGRQGLKEVGDLQNWAELLERDLLIVEETLRLADEEDMKNGKMPAQQDGPKPSRLRLVKSNQIDL</sequence>
<dbReference type="GO" id="GO:0031083">
    <property type="term" value="C:BLOC-1 complex"/>
    <property type="evidence" value="ECO:0007669"/>
    <property type="project" value="InterPro"/>
</dbReference>